<dbReference type="AlphaFoldDB" id="A0A915EKN2"/>
<dbReference type="Proteomes" id="UP000887574">
    <property type="component" value="Unplaced"/>
</dbReference>
<evidence type="ECO:0000313" key="1">
    <source>
        <dbReference type="Proteomes" id="UP000887574"/>
    </source>
</evidence>
<dbReference type="WBParaSite" id="jg638">
    <property type="protein sequence ID" value="jg638"/>
    <property type="gene ID" value="jg638"/>
</dbReference>
<organism evidence="1 2">
    <name type="scientific">Ditylenchus dipsaci</name>
    <dbReference type="NCBI Taxonomy" id="166011"/>
    <lineage>
        <taxon>Eukaryota</taxon>
        <taxon>Metazoa</taxon>
        <taxon>Ecdysozoa</taxon>
        <taxon>Nematoda</taxon>
        <taxon>Chromadorea</taxon>
        <taxon>Rhabditida</taxon>
        <taxon>Tylenchina</taxon>
        <taxon>Tylenchomorpha</taxon>
        <taxon>Sphaerularioidea</taxon>
        <taxon>Anguinidae</taxon>
        <taxon>Anguininae</taxon>
        <taxon>Ditylenchus</taxon>
    </lineage>
</organism>
<reference evidence="2" key="1">
    <citation type="submission" date="2022-11" db="UniProtKB">
        <authorList>
            <consortium name="WormBaseParasite"/>
        </authorList>
    </citation>
    <scope>IDENTIFICATION</scope>
</reference>
<evidence type="ECO:0000313" key="2">
    <source>
        <dbReference type="WBParaSite" id="jg638"/>
    </source>
</evidence>
<sequence length="184" mass="21479">MKDIKQHLKLKLFKKVSAEEAICEKCNPSVIIKTQGGSTKMIRKHIDIHLEELEVFKKLEAGAPTQSMKQFLIKTENSGEFFSMLCDVHDHPVYCKLKAFMQSVSHMKFKTMKKKFTTMLMKKFDLEDSRNHVIATFLDPRFKDYYSANKFLFNQKATKWLLEEVGEHDLAVELDLEQDLSSPR</sequence>
<name>A0A915EKN2_9BILA</name>
<accession>A0A915EKN2</accession>
<keyword evidence="1" id="KW-1185">Reference proteome</keyword>
<protein>
    <submittedName>
        <fullName evidence="2">BED-type domain-containing protein</fullName>
    </submittedName>
</protein>
<proteinExistence type="predicted"/>